<reference evidence="2 3" key="1">
    <citation type="submission" date="2018-11" db="EMBL/GenBank/DDBJ databases">
        <authorList>
            <consortium name="Pathogen Informatics"/>
        </authorList>
    </citation>
    <scope>NUCLEOTIDE SEQUENCE [LARGE SCALE GENOMIC DNA]</scope>
    <source>
        <strain evidence="2 3">Zambia</strain>
    </source>
</reference>
<evidence type="ECO:0000313" key="3">
    <source>
        <dbReference type="Proteomes" id="UP000277204"/>
    </source>
</evidence>
<organism evidence="2 3">
    <name type="scientific">Schistosoma margrebowiei</name>
    <dbReference type="NCBI Taxonomy" id="48269"/>
    <lineage>
        <taxon>Eukaryota</taxon>
        <taxon>Metazoa</taxon>
        <taxon>Spiralia</taxon>
        <taxon>Lophotrochozoa</taxon>
        <taxon>Platyhelminthes</taxon>
        <taxon>Trematoda</taxon>
        <taxon>Digenea</taxon>
        <taxon>Strigeidida</taxon>
        <taxon>Schistosomatoidea</taxon>
        <taxon>Schistosomatidae</taxon>
        <taxon>Schistosoma</taxon>
    </lineage>
</organism>
<evidence type="ECO:0000256" key="1">
    <source>
        <dbReference type="SAM" id="MobiDB-lite"/>
    </source>
</evidence>
<gene>
    <name evidence="2" type="ORF">SMRZ_LOCUS11091</name>
</gene>
<dbReference type="Proteomes" id="UP000277204">
    <property type="component" value="Unassembled WGS sequence"/>
</dbReference>
<dbReference type="AlphaFoldDB" id="A0A3P8APS0"/>
<dbReference type="EMBL" id="UZAI01006061">
    <property type="protein sequence ID" value="VDO93553.1"/>
    <property type="molecule type" value="Genomic_DNA"/>
</dbReference>
<sequence length="67" mass="7507">MKLRHERLFKAPTPSNTHTYSRGRLVTPITCSIGIFIRGRLTQNEGNMISRKGPKSHSSSTFSIHPA</sequence>
<keyword evidence="3" id="KW-1185">Reference proteome</keyword>
<proteinExistence type="predicted"/>
<name>A0A3P8APS0_9TREM</name>
<accession>A0A3P8APS0</accession>
<feature type="region of interest" description="Disordered" evidence="1">
    <location>
        <begin position="1"/>
        <end position="21"/>
    </location>
</feature>
<feature type="region of interest" description="Disordered" evidence="1">
    <location>
        <begin position="45"/>
        <end position="67"/>
    </location>
</feature>
<protein>
    <submittedName>
        <fullName evidence="2">Uncharacterized protein</fullName>
    </submittedName>
</protein>
<evidence type="ECO:0000313" key="2">
    <source>
        <dbReference type="EMBL" id="VDO93553.1"/>
    </source>
</evidence>
<feature type="compositionally biased region" description="Polar residues" evidence="1">
    <location>
        <begin position="56"/>
        <end position="67"/>
    </location>
</feature>